<organism evidence="1 2">
    <name type="scientific">Neorhizobium petrolearium</name>
    <dbReference type="NCBI Taxonomy" id="515361"/>
    <lineage>
        <taxon>Bacteria</taxon>
        <taxon>Pseudomonadati</taxon>
        <taxon>Pseudomonadota</taxon>
        <taxon>Alphaproteobacteria</taxon>
        <taxon>Hyphomicrobiales</taxon>
        <taxon>Rhizobiaceae</taxon>
        <taxon>Rhizobium/Agrobacterium group</taxon>
        <taxon>Neorhizobium</taxon>
    </lineage>
</organism>
<dbReference type="RefSeq" id="WP_227701805.1">
    <property type="nucleotide sequence ID" value="NZ_CP123000.1"/>
</dbReference>
<name>A0ABY8M4S6_9HYPH</name>
<evidence type="ECO:0000313" key="2">
    <source>
        <dbReference type="Proteomes" id="UP001227095"/>
    </source>
</evidence>
<dbReference type="EMBL" id="CP123000">
    <property type="protein sequence ID" value="WGI68644.1"/>
    <property type="molecule type" value="Genomic_DNA"/>
</dbReference>
<protein>
    <submittedName>
        <fullName evidence="1">Uncharacterized protein</fullName>
    </submittedName>
</protein>
<gene>
    <name evidence="1" type="ORF">QEO92_00655</name>
</gene>
<dbReference type="Proteomes" id="UP001227095">
    <property type="component" value="Chromosome"/>
</dbReference>
<accession>A0ABY8M4S6</accession>
<evidence type="ECO:0000313" key="1">
    <source>
        <dbReference type="EMBL" id="WGI68644.1"/>
    </source>
</evidence>
<sequence>MTLISSFLLLAETYCRAAGIAEATLSSRMFRDGKRIGQIREGSDIGVRRLDVAVQWLSDNWPEGFDWPAGVVRPASSTKIAEAAE</sequence>
<keyword evidence="2" id="KW-1185">Reference proteome</keyword>
<proteinExistence type="predicted"/>
<reference evidence="1 2" key="1">
    <citation type="submission" date="2023-04" db="EMBL/GenBank/DDBJ databases">
        <title>Neorhizobium petrolearium OS53, complete genome.</title>
        <authorList>
            <person name="Yu T."/>
        </authorList>
    </citation>
    <scope>NUCLEOTIDE SEQUENCE [LARGE SCALE GENOMIC DNA]</scope>
    <source>
        <strain evidence="1 2">OS53</strain>
    </source>
</reference>